<dbReference type="PANTHER" id="PTHR43213:SF5">
    <property type="entry name" value="BIFUNCTIONAL DTTP_UTP PYROPHOSPHATASE_METHYLTRANSFERASE PROTEIN-RELATED"/>
    <property type="match status" value="1"/>
</dbReference>
<dbReference type="GO" id="GO:0047429">
    <property type="term" value="F:nucleoside triphosphate diphosphatase activity"/>
    <property type="evidence" value="ECO:0007669"/>
    <property type="project" value="UniProtKB-EC"/>
</dbReference>
<dbReference type="GO" id="GO:0009117">
    <property type="term" value="P:nucleotide metabolic process"/>
    <property type="evidence" value="ECO:0007669"/>
    <property type="project" value="UniProtKB-KW"/>
</dbReference>
<dbReference type="GO" id="GO:0005737">
    <property type="term" value="C:cytoplasm"/>
    <property type="evidence" value="ECO:0007669"/>
    <property type="project" value="UniProtKB-SubCell"/>
</dbReference>
<protein>
    <recommendedName>
        <fullName evidence="2">dTTP/UTP pyrophosphatase</fullName>
        <shortName evidence="2">dTTPase/UTPase</shortName>
        <ecNumber evidence="2">3.6.1.9</ecNumber>
    </recommendedName>
    <alternativeName>
        <fullName evidence="2">Nucleoside triphosphate pyrophosphatase</fullName>
    </alternativeName>
    <alternativeName>
        <fullName evidence="2">Nucleotide pyrophosphatase</fullName>
        <shortName evidence="2">Nucleotide PPase</shortName>
    </alternativeName>
</protein>
<dbReference type="NCBIfam" id="TIGR00172">
    <property type="entry name" value="maf"/>
    <property type="match status" value="1"/>
</dbReference>
<reference evidence="3" key="1">
    <citation type="submission" date="2019-06" db="EMBL/GenBank/DDBJ databases">
        <title>Complete genome sequence of Methylogaea oryzae strain JCM16910.</title>
        <authorList>
            <person name="Asakawa S."/>
        </authorList>
    </citation>
    <scope>NUCLEOTIDE SEQUENCE</scope>
    <source>
        <strain evidence="3">E10</strain>
    </source>
</reference>
<evidence type="ECO:0000313" key="4">
    <source>
        <dbReference type="Proteomes" id="UP000824988"/>
    </source>
</evidence>
<sequence>MFAKPLIVLASASPRRRELLDQIGVAHRVAAADVDETPLPGEEPEHYVLRLAEAKSWQVWQTAGDALPVLAADTAVVVDGEILGKPRDREHALAMLRRLSGRGHRVLTGVSLRAQQHWRASSDTSVRFRPLSDAEILAYWDSGEPCDKAGAYAIQGRAALFVERIEGSFSGVVGLPLFESAELMRKAGIPLLGGAAAIAGSSHLPVREDGRNIMEPR</sequence>
<evidence type="ECO:0000256" key="2">
    <source>
        <dbReference type="HAMAP-Rule" id="MF_00528"/>
    </source>
</evidence>
<proteinExistence type="inferred from homology"/>
<gene>
    <name evidence="3" type="ORF">MoryE10_32820</name>
</gene>
<dbReference type="KEGG" id="moz:MoryE10_32820"/>
<feature type="site" description="Important for substrate specificity" evidence="2">
    <location>
        <position position="15"/>
    </location>
</feature>
<comment type="cofactor">
    <cofactor evidence="2">
        <name>a divalent metal cation</name>
        <dbReference type="ChEBI" id="CHEBI:60240"/>
    </cofactor>
</comment>
<dbReference type="RefSeq" id="WP_221047695.1">
    <property type="nucleotide sequence ID" value="NZ_AP019782.1"/>
</dbReference>
<dbReference type="EC" id="3.6.1.9" evidence="2"/>
<dbReference type="PIRSF" id="PIRSF006305">
    <property type="entry name" value="Maf"/>
    <property type="match status" value="1"/>
</dbReference>
<keyword evidence="1 2" id="KW-0378">Hydrolase</keyword>
<dbReference type="Pfam" id="PF02545">
    <property type="entry name" value="Maf"/>
    <property type="match status" value="1"/>
</dbReference>
<evidence type="ECO:0000313" key="3">
    <source>
        <dbReference type="EMBL" id="BBL72676.1"/>
    </source>
</evidence>
<dbReference type="EMBL" id="AP019782">
    <property type="protein sequence ID" value="BBL72676.1"/>
    <property type="molecule type" value="Genomic_DNA"/>
</dbReference>
<evidence type="ECO:0000256" key="1">
    <source>
        <dbReference type="ARBA" id="ARBA00022801"/>
    </source>
</evidence>
<comment type="catalytic activity">
    <reaction evidence="2">
        <text>UTP + H2O = UMP + diphosphate + H(+)</text>
        <dbReference type="Rhea" id="RHEA:29395"/>
        <dbReference type="ChEBI" id="CHEBI:15377"/>
        <dbReference type="ChEBI" id="CHEBI:15378"/>
        <dbReference type="ChEBI" id="CHEBI:33019"/>
        <dbReference type="ChEBI" id="CHEBI:46398"/>
        <dbReference type="ChEBI" id="CHEBI:57865"/>
        <dbReference type="EC" id="3.6.1.9"/>
    </reaction>
</comment>
<dbReference type="CDD" id="cd00555">
    <property type="entry name" value="Maf"/>
    <property type="match status" value="1"/>
</dbReference>
<comment type="caution">
    <text evidence="2">Lacks conserved residue(s) required for the propagation of feature annotation.</text>
</comment>
<keyword evidence="2" id="KW-0546">Nucleotide metabolism</keyword>
<keyword evidence="2" id="KW-0963">Cytoplasm</keyword>
<comment type="catalytic activity">
    <reaction evidence="2">
        <text>dTTP + H2O = dTMP + diphosphate + H(+)</text>
        <dbReference type="Rhea" id="RHEA:28534"/>
        <dbReference type="ChEBI" id="CHEBI:15377"/>
        <dbReference type="ChEBI" id="CHEBI:15378"/>
        <dbReference type="ChEBI" id="CHEBI:33019"/>
        <dbReference type="ChEBI" id="CHEBI:37568"/>
        <dbReference type="ChEBI" id="CHEBI:63528"/>
        <dbReference type="EC" id="3.6.1.9"/>
    </reaction>
</comment>
<dbReference type="PANTHER" id="PTHR43213">
    <property type="entry name" value="BIFUNCTIONAL DTTP/UTP PYROPHOSPHATASE/METHYLTRANSFERASE PROTEIN-RELATED"/>
    <property type="match status" value="1"/>
</dbReference>
<accession>A0A8D5AM04</accession>
<feature type="site" description="Important for substrate specificity" evidence="2">
    <location>
        <position position="155"/>
    </location>
</feature>
<comment type="similarity">
    <text evidence="2">Belongs to the Maf family. YhdE subfamily.</text>
</comment>
<feature type="active site" description="Proton acceptor" evidence="2">
    <location>
        <position position="73"/>
    </location>
</feature>
<dbReference type="HAMAP" id="MF_00528">
    <property type="entry name" value="Maf"/>
    <property type="match status" value="1"/>
</dbReference>
<organism evidence="3 4">
    <name type="scientific">Methylogaea oryzae</name>
    <dbReference type="NCBI Taxonomy" id="1295382"/>
    <lineage>
        <taxon>Bacteria</taxon>
        <taxon>Pseudomonadati</taxon>
        <taxon>Pseudomonadota</taxon>
        <taxon>Gammaproteobacteria</taxon>
        <taxon>Methylococcales</taxon>
        <taxon>Methylococcaceae</taxon>
        <taxon>Methylogaea</taxon>
    </lineage>
</organism>
<comment type="subcellular location">
    <subcellularLocation>
        <location evidence="2">Cytoplasm</location>
    </subcellularLocation>
</comment>
<dbReference type="AlphaFoldDB" id="A0A8D5AM04"/>
<name>A0A8D5AM04_9GAMM</name>
<dbReference type="InterPro" id="IPR003697">
    <property type="entry name" value="Maf-like"/>
</dbReference>
<dbReference type="Proteomes" id="UP000824988">
    <property type="component" value="Chromosome"/>
</dbReference>
<keyword evidence="4" id="KW-1185">Reference proteome</keyword>
<comment type="function">
    <text evidence="2">Nucleoside triphosphate pyrophosphatase that hydrolyzes dTTP and UTP. May have a dual role in cell division arrest and in preventing the incorporation of modified nucleotides into cellular nucleic acids.</text>
</comment>
<feature type="site" description="Important for substrate specificity" evidence="2">
    <location>
        <position position="74"/>
    </location>
</feature>